<feature type="transmembrane region" description="Helical" evidence="5">
    <location>
        <begin position="164"/>
        <end position="183"/>
    </location>
</feature>
<dbReference type="EMBL" id="UOED01000018">
    <property type="protein sequence ID" value="VAV87009.1"/>
    <property type="molecule type" value="Genomic_DNA"/>
</dbReference>
<dbReference type="PANTHER" id="PTHR23291">
    <property type="entry name" value="BAX INHIBITOR-RELATED"/>
    <property type="match status" value="1"/>
</dbReference>
<feature type="transmembrane region" description="Helical" evidence="5">
    <location>
        <begin position="189"/>
        <end position="206"/>
    </location>
</feature>
<reference evidence="6" key="1">
    <citation type="submission" date="2018-06" db="EMBL/GenBank/DDBJ databases">
        <authorList>
            <person name="Zhirakovskaya E."/>
        </authorList>
    </citation>
    <scope>NUCLEOTIDE SEQUENCE</scope>
</reference>
<sequence length="253" mass="27783">MVEDYKTRYGSDARTQTTADVDEGLRAYMLTVYNYMASALALTGLMAYVTANVPALYSLLYTFGTAPDGSVVLTGQTMLGLIVMFAPLALVFFLSFRINNMQASTAQMTFWIYAGLVGMSIASILFIYTGTSIAKTFFVTAAAFGSLSLYGYTTKRNLTGMGSFLIMGLFGIIIASIVNMFLQSGMMDFIISVGGVLIFAGLTAYDTQRIKLMYLQNDGHELAKKKAIMGALSLYLDFLNMFLFLLRFMGNRN</sequence>
<organism evidence="6">
    <name type="scientific">hydrothermal vent metagenome</name>
    <dbReference type="NCBI Taxonomy" id="652676"/>
    <lineage>
        <taxon>unclassified sequences</taxon>
        <taxon>metagenomes</taxon>
        <taxon>ecological metagenomes</taxon>
    </lineage>
</organism>
<keyword evidence="2 5" id="KW-0812">Transmembrane</keyword>
<proteinExistence type="predicted"/>
<evidence type="ECO:0000256" key="2">
    <source>
        <dbReference type="ARBA" id="ARBA00022692"/>
    </source>
</evidence>
<dbReference type="Pfam" id="PF01027">
    <property type="entry name" value="Bax1-I"/>
    <property type="match status" value="1"/>
</dbReference>
<gene>
    <name evidence="6" type="ORF">MNBD_ALPHA02-2326</name>
</gene>
<keyword evidence="4 5" id="KW-0472">Membrane</keyword>
<feature type="transmembrane region" description="Helical" evidence="5">
    <location>
        <begin position="227"/>
        <end position="249"/>
    </location>
</feature>
<comment type="subcellular location">
    <subcellularLocation>
        <location evidence="1">Membrane</location>
        <topology evidence="1">Multi-pass membrane protein</topology>
    </subcellularLocation>
</comment>
<evidence type="ECO:0000256" key="5">
    <source>
        <dbReference type="SAM" id="Phobius"/>
    </source>
</evidence>
<evidence type="ECO:0000256" key="4">
    <source>
        <dbReference type="ARBA" id="ARBA00023136"/>
    </source>
</evidence>
<dbReference type="CDD" id="cd10432">
    <property type="entry name" value="BI-1-like_bacterial"/>
    <property type="match status" value="1"/>
</dbReference>
<evidence type="ECO:0000256" key="1">
    <source>
        <dbReference type="ARBA" id="ARBA00004141"/>
    </source>
</evidence>
<feature type="transmembrane region" description="Helical" evidence="5">
    <location>
        <begin position="77"/>
        <end position="96"/>
    </location>
</feature>
<feature type="transmembrane region" description="Helical" evidence="5">
    <location>
        <begin position="35"/>
        <end position="57"/>
    </location>
</feature>
<dbReference type="InterPro" id="IPR006214">
    <property type="entry name" value="Bax_inhibitor_1-related"/>
</dbReference>
<name>A0A3B0R446_9ZZZZ</name>
<dbReference type="AlphaFoldDB" id="A0A3B0R446"/>
<accession>A0A3B0R446</accession>
<protein>
    <submittedName>
        <fullName evidence="6">FIG005935: membrane protein</fullName>
    </submittedName>
</protein>
<dbReference type="GO" id="GO:0005886">
    <property type="term" value="C:plasma membrane"/>
    <property type="evidence" value="ECO:0007669"/>
    <property type="project" value="TreeGrafter"/>
</dbReference>
<evidence type="ECO:0000256" key="3">
    <source>
        <dbReference type="ARBA" id="ARBA00022989"/>
    </source>
</evidence>
<evidence type="ECO:0000313" key="6">
    <source>
        <dbReference type="EMBL" id="VAV87009.1"/>
    </source>
</evidence>
<feature type="transmembrane region" description="Helical" evidence="5">
    <location>
        <begin position="108"/>
        <end position="127"/>
    </location>
</feature>
<dbReference type="PANTHER" id="PTHR23291:SF50">
    <property type="entry name" value="PROTEIN LIFEGUARD 4"/>
    <property type="match status" value="1"/>
</dbReference>
<keyword evidence="3 5" id="KW-1133">Transmembrane helix</keyword>